<feature type="region of interest" description="Disordered" evidence="1">
    <location>
        <begin position="352"/>
        <end position="409"/>
    </location>
</feature>
<feature type="compositionally biased region" description="Low complexity" evidence="1">
    <location>
        <begin position="223"/>
        <end position="243"/>
    </location>
</feature>
<gene>
    <name evidence="3" type="ORF">PECAL_2P12220</name>
</gene>
<feature type="compositionally biased region" description="Basic and acidic residues" evidence="1">
    <location>
        <begin position="254"/>
        <end position="263"/>
    </location>
</feature>
<evidence type="ECO:0000313" key="3">
    <source>
        <dbReference type="EMBL" id="CAH0368169.1"/>
    </source>
</evidence>
<keyword evidence="4" id="KW-1185">Reference proteome</keyword>
<evidence type="ECO:0000259" key="2">
    <source>
        <dbReference type="Pfam" id="PF12253"/>
    </source>
</evidence>
<comment type="caution">
    <text evidence="3">The sequence shown here is derived from an EMBL/GenBank/DDBJ whole genome shotgun (WGS) entry which is preliminary data.</text>
</comment>
<proteinExistence type="predicted"/>
<evidence type="ECO:0000313" key="4">
    <source>
        <dbReference type="Proteomes" id="UP000789595"/>
    </source>
</evidence>
<feature type="region of interest" description="Disordered" evidence="1">
    <location>
        <begin position="207"/>
        <end position="275"/>
    </location>
</feature>
<organism evidence="3 4">
    <name type="scientific">Pelagomonas calceolata</name>
    <dbReference type="NCBI Taxonomy" id="35677"/>
    <lineage>
        <taxon>Eukaryota</taxon>
        <taxon>Sar</taxon>
        <taxon>Stramenopiles</taxon>
        <taxon>Ochrophyta</taxon>
        <taxon>Pelagophyceae</taxon>
        <taxon>Pelagomonadales</taxon>
        <taxon>Pelagomonadaceae</taxon>
        <taxon>Pelagomonas</taxon>
    </lineage>
</organism>
<feature type="compositionally biased region" description="Basic and acidic residues" evidence="1">
    <location>
        <begin position="207"/>
        <end position="222"/>
    </location>
</feature>
<name>A0A8J2WUU1_9STRA</name>
<evidence type="ECO:0000256" key="1">
    <source>
        <dbReference type="SAM" id="MobiDB-lite"/>
    </source>
</evidence>
<protein>
    <recommendedName>
        <fullName evidence="2">Chromatin assembly factor 1 subunit A dimerization domain-containing protein</fullName>
    </recommendedName>
</protein>
<dbReference type="InterPro" id="IPR022043">
    <property type="entry name" value="CAF1A_DD"/>
</dbReference>
<reference evidence="3" key="1">
    <citation type="submission" date="2021-11" db="EMBL/GenBank/DDBJ databases">
        <authorList>
            <consortium name="Genoscope - CEA"/>
            <person name="William W."/>
        </authorList>
    </citation>
    <scope>NUCLEOTIDE SEQUENCE</scope>
</reference>
<dbReference type="OrthoDB" id="79480at2759"/>
<accession>A0A8J2WUU1</accession>
<feature type="domain" description="Chromatin assembly factor 1 subunit A dimerization" evidence="2">
    <location>
        <begin position="324"/>
        <end position="392"/>
    </location>
</feature>
<dbReference type="Proteomes" id="UP000789595">
    <property type="component" value="Unassembled WGS sequence"/>
</dbReference>
<dbReference type="AlphaFoldDB" id="A0A8J2WUU1"/>
<dbReference type="Pfam" id="PF12253">
    <property type="entry name" value="CAF1A_dimeriz"/>
    <property type="match status" value="1"/>
</dbReference>
<feature type="region of interest" description="Disordered" evidence="1">
    <location>
        <begin position="451"/>
        <end position="487"/>
    </location>
</feature>
<sequence length="499" mass="53739">MADFDVAAKLEAYRGELGAQVNAIQEKSPFEDYRQPYLNEAAVSGDDAFPSSLLPRLASLVQGRAEPLALVATEAQAELGEGAPAVDVVVAKIRLVAERKAYGVNPKKAVVVADDESQIHAWCWEVSAPEAYFPAESVKLIKAARQARSREGKLVKATAKLVDVLIKGDATKAKAEEEKVLKVKRDAEAQRLKAEVAQRKREEAAAKKEAAALKKREKEAAKAAKQNASPKKPAKAKVSNASKSVMAGFLSKAPKRDSTESRKAPPPKPAEVSTVRTVALLDALEKARAAPPPLEDLRAELRRTRAAEEEPEVQILEPRRGFFAFHTDFGPPRRKEVTRSAVVTATSPFARDPAVDYDYDSDEERYANEGLVEDGEDLSDGEDLEDEDDGELDNEDGFFCGDDDEGGPAQRAALEREVVTVSPLKAGEAGDADRAAALAPFAPVVFFDPRVPLPAEPAPRKRSSAAKPATPEDAPAAKKKKGAVSTGQKQLTAFFGAKK</sequence>
<feature type="compositionally biased region" description="Acidic residues" evidence="1">
    <location>
        <begin position="371"/>
        <end position="406"/>
    </location>
</feature>
<dbReference type="EMBL" id="CAKKNE010000002">
    <property type="protein sequence ID" value="CAH0368169.1"/>
    <property type="molecule type" value="Genomic_DNA"/>
</dbReference>